<organism evidence="4 5">
    <name type="scientific">Sulfitobacter porphyrae</name>
    <dbReference type="NCBI Taxonomy" id="1246864"/>
    <lineage>
        <taxon>Bacteria</taxon>
        <taxon>Pseudomonadati</taxon>
        <taxon>Pseudomonadota</taxon>
        <taxon>Alphaproteobacteria</taxon>
        <taxon>Rhodobacterales</taxon>
        <taxon>Roseobacteraceae</taxon>
        <taxon>Sulfitobacter</taxon>
    </lineage>
</organism>
<accession>A0ABW2BCX2</accession>
<dbReference type="EMBL" id="JBHSWG010000006">
    <property type="protein sequence ID" value="MFC6762820.1"/>
    <property type="molecule type" value="Genomic_DNA"/>
</dbReference>
<evidence type="ECO:0000313" key="4">
    <source>
        <dbReference type="EMBL" id="MFC6762929.1"/>
    </source>
</evidence>
<reference evidence="4" key="1">
    <citation type="journal article" date="2014" name="Int. J. Syst. Evol. Microbiol.">
        <title>Complete genome of a new Firmicutes species belonging to the dominant human colonic microbiota ('Ruminococcus bicirculans') reveals two chromosomes and a selective capacity to utilize plant glucans.</title>
        <authorList>
            <consortium name="NISC Comparative Sequencing Program"/>
            <person name="Wegmann U."/>
            <person name="Louis P."/>
            <person name="Goesmann A."/>
            <person name="Henrissat B."/>
            <person name="Duncan S.H."/>
            <person name="Flint H.J."/>
        </authorList>
    </citation>
    <scope>NUCLEOTIDE SEQUENCE</scope>
    <source>
        <strain evidence="4">NBRC 109054</strain>
    </source>
</reference>
<reference evidence="5" key="2">
    <citation type="journal article" date="2019" name="Int. J. Syst. Evol. Microbiol.">
        <title>The Global Catalogue of Microorganisms (GCM) 10K type strain sequencing project: providing services to taxonomists for standard genome sequencing and annotation.</title>
        <authorList>
            <consortium name="The Broad Institute Genomics Platform"/>
            <consortium name="The Broad Institute Genome Sequencing Center for Infectious Disease"/>
            <person name="Wu L."/>
            <person name="Ma J."/>
        </authorList>
    </citation>
    <scope>NUCLEOTIDE SEQUENCE [LARGE SCALE GENOMIC DNA]</scope>
    <source>
        <strain evidence="5">CCUG 66188</strain>
    </source>
</reference>
<feature type="compositionally biased region" description="Basic residues" evidence="1">
    <location>
        <begin position="206"/>
        <end position="228"/>
    </location>
</feature>
<dbReference type="InterPro" id="IPR002035">
    <property type="entry name" value="VWF_A"/>
</dbReference>
<evidence type="ECO:0000313" key="5">
    <source>
        <dbReference type="Proteomes" id="UP001596353"/>
    </source>
</evidence>
<keyword evidence="5" id="KW-1185">Reference proteome</keyword>
<feature type="domain" description="VWFA" evidence="2">
    <location>
        <begin position="24"/>
        <end position="207"/>
    </location>
</feature>
<comment type="caution">
    <text evidence="4">The sequence shown here is derived from an EMBL/GenBank/DDBJ whole genome shotgun (WGS) entry which is preliminary data.</text>
</comment>
<dbReference type="SUPFAM" id="SSF53300">
    <property type="entry name" value="vWA-like"/>
    <property type="match status" value="1"/>
</dbReference>
<reference evidence="4" key="3">
    <citation type="submission" date="2024-09" db="EMBL/GenBank/DDBJ databases">
        <authorList>
            <person name="Sun Q."/>
            <person name="Mori K."/>
        </authorList>
    </citation>
    <scope>NUCLEOTIDE SEQUENCE</scope>
    <source>
        <strain evidence="4">NBRC 109054</strain>
    </source>
</reference>
<feature type="region of interest" description="Disordered" evidence="1">
    <location>
        <begin position="206"/>
        <end position="253"/>
    </location>
</feature>
<sequence length="253" mass="27182">MKLFWAGVIGLALAGQATQADHPNTIIVIDGSGSMWGQIGGRPKLEIARETLADVLVDFPTDRGLGLLAYGHRRKGDCSDIELLVPPTPGTAAQVLSTSNTMRFLGKTPLTDAVRRAALDLRSTEEAATVILITDGVETCAGDPCALGRELEQSGVDFTAHVVGFGLQGAETTALQCLATETGGAISTRTTRMACAMPLTRRWSRRLFKRQRPPCRPPRLPRSRHRKTSAGQRGSRCNGQAPPGRGLHRHRSV</sequence>
<dbReference type="Proteomes" id="UP001596353">
    <property type="component" value="Unassembled WGS sequence"/>
</dbReference>
<dbReference type="InterPro" id="IPR036465">
    <property type="entry name" value="vWFA_dom_sf"/>
</dbReference>
<evidence type="ECO:0000256" key="1">
    <source>
        <dbReference type="SAM" id="MobiDB-lite"/>
    </source>
</evidence>
<protein>
    <submittedName>
        <fullName evidence="4">VWA domain-containing protein</fullName>
    </submittedName>
</protein>
<name>A0ABW2BCX2_9RHOB</name>
<dbReference type="Gene3D" id="3.40.50.410">
    <property type="entry name" value="von Willebrand factor, type A domain"/>
    <property type="match status" value="1"/>
</dbReference>
<proteinExistence type="predicted"/>
<gene>
    <name evidence="3" type="ORF">ACFQFQ_29730</name>
    <name evidence="4" type="ORF">ACFQFQ_30390</name>
</gene>
<evidence type="ECO:0000313" key="3">
    <source>
        <dbReference type="EMBL" id="MFC6762820.1"/>
    </source>
</evidence>
<dbReference type="SMART" id="SM00327">
    <property type="entry name" value="VWA"/>
    <property type="match status" value="1"/>
</dbReference>
<dbReference type="PROSITE" id="PS50234">
    <property type="entry name" value="VWFA"/>
    <property type="match status" value="1"/>
</dbReference>
<dbReference type="Pfam" id="PF13519">
    <property type="entry name" value="VWA_2"/>
    <property type="match status" value="1"/>
</dbReference>
<feature type="compositionally biased region" description="Polar residues" evidence="1">
    <location>
        <begin position="229"/>
        <end position="238"/>
    </location>
</feature>
<evidence type="ECO:0000259" key="2">
    <source>
        <dbReference type="PROSITE" id="PS50234"/>
    </source>
</evidence>
<dbReference type="EMBL" id="JBHSWG010000006">
    <property type="protein sequence ID" value="MFC6762929.1"/>
    <property type="molecule type" value="Genomic_DNA"/>
</dbReference>